<dbReference type="InterPro" id="IPR052029">
    <property type="entry name" value="PpiD_chaperone"/>
</dbReference>
<dbReference type="InterPro" id="IPR046357">
    <property type="entry name" value="PPIase_dom_sf"/>
</dbReference>
<reference evidence="17" key="1">
    <citation type="submission" date="2019-03" db="EMBL/GenBank/DDBJ databases">
        <title>Afifella sp. nov., isolated from activated sludge.</title>
        <authorList>
            <person name="Li Q."/>
            <person name="Liu Y."/>
        </authorList>
    </citation>
    <scope>NUCLEOTIDE SEQUENCE</scope>
    <source>
        <strain evidence="17">L72</strain>
    </source>
</reference>
<evidence type="ECO:0000256" key="10">
    <source>
        <dbReference type="ARBA" id="ARBA00031484"/>
    </source>
</evidence>
<dbReference type="PANTHER" id="PTHR47529:SF1">
    <property type="entry name" value="PERIPLASMIC CHAPERONE PPID"/>
    <property type="match status" value="1"/>
</dbReference>
<evidence type="ECO:0000256" key="12">
    <source>
        <dbReference type="ARBA" id="ARBA00040743"/>
    </source>
</evidence>
<evidence type="ECO:0000256" key="7">
    <source>
        <dbReference type="ARBA" id="ARBA00023136"/>
    </source>
</evidence>
<evidence type="ECO:0000256" key="3">
    <source>
        <dbReference type="ARBA" id="ARBA00022475"/>
    </source>
</evidence>
<comment type="caution">
    <text evidence="17">The sequence shown here is derived from an EMBL/GenBank/DDBJ whole genome shotgun (WGS) entry which is preliminary data.</text>
</comment>
<dbReference type="Gene3D" id="1.10.4030.10">
    <property type="entry name" value="Porin chaperone SurA, peptide-binding domain"/>
    <property type="match status" value="1"/>
</dbReference>
<evidence type="ECO:0000259" key="16">
    <source>
        <dbReference type="PROSITE" id="PS50198"/>
    </source>
</evidence>
<dbReference type="OrthoDB" id="9768393at2"/>
<comment type="similarity">
    <text evidence="11">Belongs to the PpiD chaperone family.</text>
</comment>
<keyword evidence="3" id="KW-1003">Cell membrane</keyword>
<dbReference type="SUPFAM" id="SSF109998">
    <property type="entry name" value="Triger factor/SurA peptide-binding domain-like"/>
    <property type="match status" value="1"/>
</dbReference>
<keyword evidence="4" id="KW-0997">Cell inner membrane</keyword>
<evidence type="ECO:0000256" key="15">
    <source>
        <dbReference type="SAM" id="Phobius"/>
    </source>
</evidence>
<dbReference type="PROSITE" id="PS50198">
    <property type="entry name" value="PPIC_PPIASE_2"/>
    <property type="match status" value="1"/>
</dbReference>
<keyword evidence="6 15" id="KW-1133">Transmembrane helix</keyword>
<accession>A0A964T7W3</accession>
<dbReference type="SUPFAM" id="SSF54534">
    <property type="entry name" value="FKBP-like"/>
    <property type="match status" value="1"/>
</dbReference>
<sequence length="629" mass="68482">MLDQMRQAASGWVAKVLLALLIVSFGIWGISGQFFGYGTGQLARVGDAEISAQEFQRALGRRIDLLGRQAGTTLTLEQARMFGIPQQVLGELVTQAALDDQAQDYGLGISDLEVAREIQQDPSFQGAGGRFDRARFQALLRNAGLPEDDYVRDVRQRALRNQILVSIGSGISAPDPLVEAFYRYQNETRTFSTLIVDAAAVEDPGQPDQAALDSYFQAHKDEFKAPEYRKIGTIALDPKAIADPASVPDADVATEYERRKQEFSRPERRRVEQIRYDSREAAEQAAQSGKDFLALAQERGLTESDVDLGLKSKAEIVDRKVADAAFAAAQGTVVPVVDAPLGPALVRVTEIQPGSVTPLEEVSDRIRTELAEHAAADRVADLYDRVEDERAGGATLQEAAQKLSLPYRVIESVDRTGEAPDGTEVADLPGGGALLTQAFETDPEIETDPIRTGDDSYVFYVVLDVIPERERTLDEVRDAVAAAWRKDEIERRVSARAAALFDRLKAGESLETLAAEIGRPVQRIEGATRSEPKEGLSRNALAQGFAGPEGHVVNAESDTPPARILLRVDGVSAPAFFAESESAQTLRTNLANALESDLLQAYAAHIMQGRPVRVNNTVYAQVTGENRSQ</sequence>
<evidence type="ECO:0000313" key="18">
    <source>
        <dbReference type="Proteomes" id="UP000773614"/>
    </source>
</evidence>
<dbReference type="InterPro" id="IPR027304">
    <property type="entry name" value="Trigger_fact/SurA_dom_sf"/>
</dbReference>
<evidence type="ECO:0000256" key="9">
    <source>
        <dbReference type="ARBA" id="ARBA00030642"/>
    </source>
</evidence>
<evidence type="ECO:0000256" key="1">
    <source>
        <dbReference type="ARBA" id="ARBA00004382"/>
    </source>
</evidence>
<keyword evidence="5 15" id="KW-0812">Transmembrane</keyword>
<dbReference type="Gene3D" id="3.10.50.40">
    <property type="match status" value="1"/>
</dbReference>
<gene>
    <name evidence="17" type="ORF">E4O86_20895</name>
</gene>
<keyword evidence="7 15" id="KW-0472">Membrane</keyword>
<comment type="subcellular location">
    <subcellularLocation>
        <location evidence="1">Cell inner membrane</location>
        <topology evidence="1">Single-pass type II membrane protein</topology>
        <orientation evidence="1">Periplasmic side</orientation>
    </subcellularLocation>
</comment>
<keyword evidence="8" id="KW-0143">Chaperone</keyword>
<keyword evidence="14 17" id="KW-0413">Isomerase</keyword>
<dbReference type="AlphaFoldDB" id="A0A964T7W3"/>
<evidence type="ECO:0000256" key="2">
    <source>
        <dbReference type="ARBA" id="ARBA00018370"/>
    </source>
</evidence>
<dbReference type="GO" id="GO:0003755">
    <property type="term" value="F:peptidyl-prolyl cis-trans isomerase activity"/>
    <property type="evidence" value="ECO:0007669"/>
    <property type="project" value="UniProtKB-KW"/>
</dbReference>
<evidence type="ECO:0000256" key="11">
    <source>
        <dbReference type="ARBA" id="ARBA00038408"/>
    </source>
</evidence>
<organism evidence="17 18">
    <name type="scientific">Propylenella binzhouense</name>
    <dbReference type="NCBI Taxonomy" id="2555902"/>
    <lineage>
        <taxon>Bacteria</taxon>
        <taxon>Pseudomonadati</taxon>
        <taxon>Pseudomonadota</taxon>
        <taxon>Alphaproteobacteria</taxon>
        <taxon>Hyphomicrobiales</taxon>
        <taxon>Propylenellaceae</taxon>
        <taxon>Propylenella</taxon>
    </lineage>
</organism>
<dbReference type="RefSeq" id="WP_161142495.1">
    <property type="nucleotide sequence ID" value="NZ_SPKJ01000130.1"/>
</dbReference>
<evidence type="ECO:0000313" key="17">
    <source>
        <dbReference type="EMBL" id="MYZ50168.1"/>
    </source>
</evidence>
<dbReference type="EMBL" id="SPKJ01000130">
    <property type="protein sequence ID" value="MYZ50168.1"/>
    <property type="molecule type" value="Genomic_DNA"/>
</dbReference>
<evidence type="ECO:0000256" key="13">
    <source>
        <dbReference type="ARBA" id="ARBA00042775"/>
    </source>
</evidence>
<feature type="domain" description="PpiC" evidence="16">
    <location>
        <begin position="244"/>
        <end position="350"/>
    </location>
</feature>
<dbReference type="GO" id="GO:0005886">
    <property type="term" value="C:plasma membrane"/>
    <property type="evidence" value="ECO:0007669"/>
    <property type="project" value="UniProtKB-SubCell"/>
</dbReference>
<protein>
    <recommendedName>
        <fullName evidence="2">Parvulin-like PPIase</fullName>
    </recommendedName>
    <alternativeName>
        <fullName evidence="9">Peptidyl-prolyl cis-trans isomerase plp</fullName>
    </alternativeName>
    <alternativeName>
        <fullName evidence="12">Periplasmic chaperone PpiD</fullName>
    </alternativeName>
    <alternativeName>
        <fullName evidence="13">Periplasmic folding chaperone</fullName>
    </alternativeName>
    <alternativeName>
        <fullName evidence="10">Rotamase plp</fullName>
    </alternativeName>
</protein>
<keyword evidence="18" id="KW-1185">Reference proteome</keyword>
<evidence type="ECO:0000256" key="14">
    <source>
        <dbReference type="PROSITE-ProRule" id="PRU00278"/>
    </source>
</evidence>
<evidence type="ECO:0000256" key="6">
    <source>
        <dbReference type="ARBA" id="ARBA00022989"/>
    </source>
</evidence>
<name>A0A964T7W3_9HYPH</name>
<evidence type="ECO:0000256" key="4">
    <source>
        <dbReference type="ARBA" id="ARBA00022519"/>
    </source>
</evidence>
<dbReference type="InterPro" id="IPR000297">
    <property type="entry name" value="PPIase_PpiC"/>
</dbReference>
<evidence type="ECO:0000256" key="5">
    <source>
        <dbReference type="ARBA" id="ARBA00022692"/>
    </source>
</evidence>
<feature type="transmembrane region" description="Helical" evidence="15">
    <location>
        <begin position="12"/>
        <end position="31"/>
    </location>
</feature>
<dbReference type="Pfam" id="PF13624">
    <property type="entry name" value="SurA_N_3"/>
    <property type="match status" value="1"/>
</dbReference>
<dbReference type="PANTHER" id="PTHR47529">
    <property type="entry name" value="PEPTIDYL-PROLYL CIS-TRANS ISOMERASE D"/>
    <property type="match status" value="1"/>
</dbReference>
<evidence type="ECO:0000256" key="8">
    <source>
        <dbReference type="ARBA" id="ARBA00023186"/>
    </source>
</evidence>
<dbReference type="Pfam" id="PF13145">
    <property type="entry name" value="Rotamase_2"/>
    <property type="match status" value="1"/>
</dbReference>
<dbReference type="Proteomes" id="UP000773614">
    <property type="component" value="Unassembled WGS sequence"/>
</dbReference>
<proteinExistence type="inferred from homology"/>
<keyword evidence="14" id="KW-0697">Rotamase</keyword>